<proteinExistence type="inferred from homology"/>
<dbReference type="GO" id="GO:0009028">
    <property type="term" value="F:tartronate-semialdehyde synthase activity"/>
    <property type="evidence" value="ECO:0007669"/>
    <property type="project" value="UniProtKB-EC"/>
</dbReference>
<feature type="domain" description="Thiamine pyrophosphate enzyme N-terminal TPP-binding" evidence="7">
    <location>
        <begin position="15"/>
        <end position="127"/>
    </location>
</feature>
<dbReference type="CDD" id="cd07035">
    <property type="entry name" value="TPP_PYR_POX_like"/>
    <property type="match status" value="1"/>
</dbReference>
<dbReference type="InterPro" id="IPR012000">
    <property type="entry name" value="Thiamin_PyroP_enz_cen_dom"/>
</dbReference>
<dbReference type="GO" id="GO:0009097">
    <property type="term" value="P:isoleucine biosynthetic process"/>
    <property type="evidence" value="ECO:0007669"/>
    <property type="project" value="TreeGrafter"/>
</dbReference>
<keyword evidence="3 4" id="KW-0786">Thiamine pyrophosphate</keyword>
<name>A0A644XND7_9ZZZZ</name>
<keyword evidence="8" id="KW-0436">Ligase</keyword>
<feature type="domain" description="Thiamine pyrophosphate enzyme TPP-binding" evidence="6">
    <location>
        <begin position="410"/>
        <end position="557"/>
    </location>
</feature>
<dbReference type="Pfam" id="PF02776">
    <property type="entry name" value="TPP_enzyme_N"/>
    <property type="match status" value="1"/>
</dbReference>
<dbReference type="EMBL" id="VSSQ01002846">
    <property type="protein sequence ID" value="MPM17702.1"/>
    <property type="molecule type" value="Genomic_DNA"/>
</dbReference>
<dbReference type="GO" id="GO:0030976">
    <property type="term" value="F:thiamine pyrophosphate binding"/>
    <property type="evidence" value="ECO:0007669"/>
    <property type="project" value="InterPro"/>
</dbReference>
<comment type="similarity">
    <text evidence="2 4">Belongs to the TPP enzyme family.</text>
</comment>
<evidence type="ECO:0000259" key="5">
    <source>
        <dbReference type="Pfam" id="PF00205"/>
    </source>
</evidence>
<comment type="caution">
    <text evidence="8">The sequence shown here is derived from an EMBL/GenBank/DDBJ whole genome shotgun (WGS) entry which is preliminary data.</text>
</comment>
<dbReference type="Gene3D" id="3.40.50.970">
    <property type="match status" value="2"/>
</dbReference>
<dbReference type="InterPro" id="IPR012001">
    <property type="entry name" value="Thiamin_PyroP_enz_TPP-bd_dom"/>
</dbReference>
<dbReference type="InterPro" id="IPR029035">
    <property type="entry name" value="DHS-like_NAD/FAD-binding_dom"/>
</dbReference>
<evidence type="ECO:0000313" key="8">
    <source>
        <dbReference type="EMBL" id="MPM17702.1"/>
    </source>
</evidence>
<accession>A0A644XND7</accession>
<dbReference type="SUPFAM" id="SSF52467">
    <property type="entry name" value="DHS-like NAD/FAD-binding domain"/>
    <property type="match status" value="1"/>
</dbReference>
<dbReference type="SUPFAM" id="SSF52518">
    <property type="entry name" value="Thiamin diphosphate-binding fold (THDP-binding)"/>
    <property type="match status" value="2"/>
</dbReference>
<dbReference type="GO" id="GO:0016874">
    <property type="term" value="F:ligase activity"/>
    <property type="evidence" value="ECO:0007669"/>
    <property type="project" value="UniProtKB-KW"/>
</dbReference>
<dbReference type="Gene3D" id="3.40.50.1220">
    <property type="entry name" value="TPP-binding domain"/>
    <property type="match status" value="1"/>
</dbReference>
<dbReference type="PANTHER" id="PTHR18968:SF166">
    <property type="entry name" value="2-HYDROXYACYL-COA LYASE 2"/>
    <property type="match status" value="1"/>
</dbReference>
<keyword evidence="8" id="KW-0456">Lyase</keyword>
<dbReference type="PANTHER" id="PTHR18968">
    <property type="entry name" value="THIAMINE PYROPHOSPHATE ENZYMES"/>
    <property type="match status" value="1"/>
</dbReference>
<dbReference type="GO" id="GO:0050660">
    <property type="term" value="F:flavin adenine dinucleotide binding"/>
    <property type="evidence" value="ECO:0007669"/>
    <property type="project" value="TreeGrafter"/>
</dbReference>
<dbReference type="CDD" id="cd00568">
    <property type="entry name" value="TPP_enzymes"/>
    <property type="match status" value="1"/>
</dbReference>
<dbReference type="NCBIfam" id="NF004772">
    <property type="entry name" value="PRK06112.1"/>
    <property type="match status" value="1"/>
</dbReference>
<evidence type="ECO:0000259" key="6">
    <source>
        <dbReference type="Pfam" id="PF02775"/>
    </source>
</evidence>
<dbReference type="EC" id="4.1.1.47" evidence="8"/>
<dbReference type="InterPro" id="IPR045229">
    <property type="entry name" value="TPP_enz"/>
</dbReference>
<sequence length="576" mass="61329">MSQPLSNPGLNKQGTVGHIVARTLQKHGISQFFGQSLPSMFVLAAEELGMKQITYRTENAGGCMADAAARISGKPSVITAQNGPAAALLIAPLAEALKVSIPVIALVQDVARDQTDKNAFQDLDHMGLLTPVTKWVRRVDVASRVEDYVEQAIIAACSGRPGPVALMLPADLLNEPGVASQVPRPSSLGRFPLDRPTPDIRALEQAVDLLANAASPVIIAGGGVHLSGAASELAAFADVMAIPVATTNMGKGVVDETAELSLGVMANCMGPNGSGRYLQAFVKQADVVFLIGNRTNQNGTDSWTLYPANAKFIHLDIDGQEVGRNYDALRLVGDARSGLEMMLKLALQREDSGRSGQRQALAGRIALGKKRHQEESAVLRRSTEIPIRPERIMHELDALLAPDDTVVADASYSTLWVTNYLTARKPGQRFITPRGLAGLGWGVPMAMGVRVAQAQGHVFCVVGDGGFGHVWSEMETCKRMGIKVIVMLINNGILGYQKHAENVKFGAHTSAVHFVGVDHAAIARACGINGLRVTSPDEIASALTGAMSAEDATLIEIMCTENAFPPITFYTHEAEQ</sequence>
<dbReference type="InterPro" id="IPR029061">
    <property type="entry name" value="THDP-binding"/>
</dbReference>
<gene>
    <name evidence="8" type="primary">gcl_2</name>
    <name evidence="8" type="ORF">SDC9_64099</name>
</gene>
<dbReference type="GO" id="GO:0000287">
    <property type="term" value="F:magnesium ion binding"/>
    <property type="evidence" value="ECO:0007669"/>
    <property type="project" value="InterPro"/>
</dbReference>
<organism evidence="8">
    <name type="scientific">bioreactor metagenome</name>
    <dbReference type="NCBI Taxonomy" id="1076179"/>
    <lineage>
        <taxon>unclassified sequences</taxon>
        <taxon>metagenomes</taxon>
        <taxon>ecological metagenomes</taxon>
    </lineage>
</organism>
<dbReference type="AlphaFoldDB" id="A0A644XND7"/>
<dbReference type="GO" id="GO:0009099">
    <property type="term" value="P:L-valine biosynthetic process"/>
    <property type="evidence" value="ECO:0007669"/>
    <property type="project" value="TreeGrafter"/>
</dbReference>
<feature type="domain" description="Thiamine pyrophosphate enzyme central" evidence="5">
    <location>
        <begin position="203"/>
        <end position="340"/>
    </location>
</feature>
<evidence type="ECO:0000256" key="4">
    <source>
        <dbReference type="RuleBase" id="RU362132"/>
    </source>
</evidence>
<evidence type="ECO:0000256" key="1">
    <source>
        <dbReference type="ARBA" id="ARBA00001964"/>
    </source>
</evidence>
<dbReference type="Pfam" id="PF02775">
    <property type="entry name" value="TPP_enzyme_C"/>
    <property type="match status" value="1"/>
</dbReference>
<evidence type="ECO:0000256" key="2">
    <source>
        <dbReference type="ARBA" id="ARBA00007812"/>
    </source>
</evidence>
<dbReference type="GO" id="GO:0005948">
    <property type="term" value="C:acetolactate synthase complex"/>
    <property type="evidence" value="ECO:0007669"/>
    <property type="project" value="TreeGrafter"/>
</dbReference>
<protein>
    <submittedName>
        <fullName evidence="8">Glyoxylate carboligase</fullName>
        <ecNumber evidence="8">4.1.1.47</ecNumber>
    </submittedName>
</protein>
<evidence type="ECO:0000256" key="3">
    <source>
        <dbReference type="ARBA" id="ARBA00023052"/>
    </source>
</evidence>
<dbReference type="GO" id="GO:0003984">
    <property type="term" value="F:acetolactate synthase activity"/>
    <property type="evidence" value="ECO:0007669"/>
    <property type="project" value="TreeGrafter"/>
</dbReference>
<reference evidence="8" key="1">
    <citation type="submission" date="2019-08" db="EMBL/GenBank/DDBJ databases">
        <authorList>
            <person name="Kucharzyk K."/>
            <person name="Murdoch R.W."/>
            <person name="Higgins S."/>
            <person name="Loffler F."/>
        </authorList>
    </citation>
    <scope>NUCLEOTIDE SEQUENCE</scope>
</reference>
<evidence type="ECO:0000259" key="7">
    <source>
        <dbReference type="Pfam" id="PF02776"/>
    </source>
</evidence>
<dbReference type="Pfam" id="PF00205">
    <property type="entry name" value="TPP_enzyme_M"/>
    <property type="match status" value="1"/>
</dbReference>
<comment type="cofactor">
    <cofactor evidence="1">
        <name>thiamine diphosphate</name>
        <dbReference type="ChEBI" id="CHEBI:58937"/>
    </cofactor>
</comment>
<dbReference type="InterPro" id="IPR011766">
    <property type="entry name" value="TPP_enzyme_TPP-bd"/>
</dbReference>